<dbReference type="GO" id="GO:0005975">
    <property type="term" value="P:carbohydrate metabolic process"/>
    <property type="evidence" value="ECO:0007669"/>
    <property type="project" value="InterPro"/>
</dbReference>
<evidence type="ECO:0000256" key="3">
    <source>
        <dbReference type="ARBA" id="ARBA00012663"/>
    </source>
</evidence>
<evidence type="ECO:0000256" key="6">
    <source>
        <dbReference type="PIRSR" id="PIRSR625705-1"/>
    </source>
</evidence>
<feature type="active site" description="Proton donor" evidence="6">
    <location>
        <position position="349"/>
    </location>
</feature>
<dbReference type="InterPro" id="IPR029018">
    <property type="entry name" value="Hex-like_dom2"/>
</dbReference>
<comment type="similarity">
    <text evidence="2">Belongs to the glycosyl hydrolase 20 family.</text>
</comment>
<dbReference type="Pfam" id="PF07691">
    <property type="entry name" value="PA14"/>
    <property type="match status" value="1"/>
</dbReference>
<dbReference type="EMBL" id="AP035788">
    <property type="protein sequence ID" value="BFO78724.1"/>
    <property type="molecule type" value="Genomic_DNA"/>
</dbReference>
<name>A0AB33JHE6_9BACT</name>
<dbReference type="PRINTS" id="PR00738">
    <property type="entry name" value="GLHYDRLASE20"/>
</dbReference>
<dbReference type="InterPro" id="IPR059177">
    <property type="entry name" value="GH29D-like_dom"/>
</dbReference>
<dbReference type="InterPro" id="IPR037524">
    <property type="entry name" value="PA14/GLEYA"/>
</dbReference>
<evidence type="ECO:0000256" key="1">
    <source>
        <dbReference type="ARBA" id="ARBA00001231"/>
    </source>
</evidence>
<dbReference type="Gene3D" id="3.20.20.80">
    <property type="entry name" value="Glycosidases"/>
    <property type="match status" value="1"/>
</dbReference>
<dbReference type="SUPFAM" id="SSF51445">
    <property type="entry name" value="(Trans)glycosidases"/>
    <property type="match status" value="1"/>
</dbReference>
<dbReference type="GO" id="GO:0030203">
    <property type="term" value="P:glycosaminoglycan metabolic process"/>
    <property type="evidence" value="ECO:0007669"/>
    <property type="project" value="TreeGrafter"/>
</dbReference>
<feature type="domain" description="PA14" evidence="7">
    <location>
        <begin position="627"/>
        <end position="757"/>
    </location>
</feature>
<dbReference type="PROSITE" id="PS51820">
    <property type="entry name" value="PA14"/>
    <property type="match status" value="1"/>
</dbReference>
<dbReference type="GO" id="GO:0016020">
    <property type="term" value="C:membrane"/>
    <property type="evidence" value="ECO:0007669"/>
    <property type="project" value="TreeGrafter"/>
</dbReference>
<dbReference type="AlphaFoldDB" id="A0AB33JHE6"/>
<proteinExistence type="inferred from homology"/>
<dbReference type="Pfam" id="PF00728">
    <property type="entry name" value="Glyco_hydro_20"/>
    <property type="match status" value="1"/>
</dbReference>
<dbReference type="InterPro" id="IPR015882">
    <property type="entry name" value="HEX_bac_N"/>
</dbReference>
<evidence type="ECO:0000256" key="5">
    <source>
        <dbReference type="ARBA" id="ARBA00023295"/>
    </source>
</evidence>
<dbReference type="SUPFAM" id="SSF56988">
    <property type="entry name" value="Anthrax protective antigen"/>
    <property type="match status" value="1"/>
</dbReference>
<protein>
    <recommendedName>
        <fullName evidence="3">beta-N-acetylhexosaminidase</fullName>
        <ecNumber evidence="3">3.2.1.52</ecNumber>
    </recommendedName>
</protein>
<dbReference type="GO" id="GO:0004563">
    <property type="term" value="F:beta-N-acetylhexosaminidase activity"/>
    <property type="evidence" value="ECO:0007669"/>
    <property type="project" value="UniProtKB-EC"/>
</dbReference>
<dbReference type="EC" id="3.2.1.52" evidence="3"/>
<dbReference type="PANTHER" id="PTHR22600:SF57">
    <property type="entry name" value="BETA-N-ACETYLHEXOSAMINIDASE"/>
    <property type="match status" value="1"/>
</dbReference>
<dbReference type="Gene3D" id="3.30.379.10">
    <property type="entry name" value="Chitobiase/beta-hexosaminidase domain 2-like"/>
    <property type="match status" value="1"/>
</dbReference>
<dbReference type="SUPFAM" id="SSF55545">
    <property type="entry name" value="beta-N-acetylhexosaminidase-like domain"/>
    <property type="match status" value="1"/>
</dbReference>
<keyword evidence="4" id="KW-0378">Hydrolase</keyword>
<dbReference type="SMART" id="SM00758">
    <property type="entry name" value="PA14"/>
    <property type="match status" value="1"/>
</dbReference>
<dbReference type="InterPro" id="IPR025705">
    <property type="entry name" value="Beta_hexosaminidase_sua/sub"/>
</dbReference>
<dbReference type="Pfam" id="PF02838">
    <property type="entry name" value="Glyco_hydro_20b"/>
    <property type="match status" value="1"/>
</dbReference>
<accession>A0AB33JHE6</accession>
<organism evidence="8">
    <name type="scientific">Prevotella sp. GTC17260</name>
    <dbReference type="NCBI Taxonomy" id="3236796"/>
    <lineage>
        <taxon>Bacteria</taxon>
        <taxon>Pseudomonadati</taxon>
        <taxon>Bacteroidota</taxon>
        <taxon>Bacteroidia</taxon>
        <taxon>Bacteroidales</taxon>
        <taxon>Prevotellaceae</taxon>
        <taxon>Prevotella</taxon>
    </lineage>
</organism>
<comment type="catalytic activity">
    <reaction evidence="1">
        <text>Hydrolysis of terminal non-reducing N-acetyl-D-hexosamine residues in N-acetyl-beta-D-hexosaminides.</text>
        <dbReference type="EC" id="3.2.1.52"/>
    </reaction>
</comment>
<dbReference type="InterPro" id="IPR017853">
    <property type="entry name" value="GH"/>
</dbReference>
<evidence type="ECO:0000259" key="7">
    <source>
        <dbReference type="PROSITE" id="PS51820"/>
    </source>
</evidence>
<dbReference type="PANTHER" id="PTHR22600">
    <property type="entry name" value="BETA-HEXOSAMINIDASE"/>
    <property type="match status" value="1"/>
</dbReference>
<gene>
    <name evidence="8" type="ORF">GTC17260_13590</name>
</gene>
<dbReference type="InterPro" id="IPR011658">
    <property type="entry name" value="PA14_dom"/>
</dbReference>
<reference evidence="8" key="1">
    <citation type="submission" date="2024-07" db="EMBL/GenBank/DDBJ databases">
        <title>Complete genome sequence of Prevotella sp. YM-2024 GTC17260.</title>
        <authorList>
            <person name="Hayashi M."/>
            <person name="Muto Y."/>
            <person name="Tanaka K."/>
            <person name="Niwa H."/>
        </authorList>
    </citation>
    <scope>NUCLEOTIDE SEQUENCE</scope>
    <source>
        <strain evidence="8">GTC17260</strain>
    </source>
</reference>
<keyword evidence="5" id="KW-0326">Glycosidase</keyword>
<dbReference type="CDD" id="cd06563">
    <property type="entry name" value="GH20_chitobiase-like"/>
    <property type="match status" value="1"/>
</dbReference>
<evidence type="ECO:0000256" key="4">
    <source>
        <dbReference type="ARBA" id="ARBA00022801"/>
    </source>
</evidence>
<dbReference type="Gene3D" id="3.90.182.10">
    <property type="entry name" value="Toxin - Anthrax Protective Antigen,domain 1"/>
    <property type="match status" value="1"/>
</dbReference>
<dbReference type="Pfam" id="PF13290">
    <property type="entry name" value="CHB_HEX_C_1"/>
    <property type="match status" value="1"/>
</dbReference>
<dbReference type="InterPro" id="IPR015883">
    <property type="entry name" value="Glyco_hydro_20_cat"/>
</dbReference>
<evidence type="ECO:0000256" key="2">
    <source>
        <dbReference type="ARBA" id="ARBA00006285"/>
    </source>
</evidence>
<sequence length="757" mass="85452">MDNTITYKPKIMFKFSRILFVLLLLVTVSAVRAQLIPQPSSVQWGQGGYTLTSGTTISCDNASLRPAAAYLSKLLATPTGFPFRQKQRKGSIRLMLTNTGFSGSYQLSADARGITIKGADYQGVVNGIATLRQLLPTQIESRGVVKRMWTVPAVTITDTPKFSWRGMELDCSRHFFTRDEVMELLDVLALYKINKFHWHLTDDQGWRIEIKKYPLLTQNGAWRTFNNQDTVCINRAREEDNPAMIPAAKNVRSDGKYGGFYTQDDIRAIVSYARDRGIDVIPEIDMPGHSLAAIANYKGLSCFEQTGWGKLFTTPMCPGKDRMLDFCKDIWREVFSLFPSEYVHIGGDEVDQKNWKTCPDCQARIKAHQLKDEHELQAWFLHEMEKFINANGRKMIGWDEIIEGGLSATSTVMWWRNWKPTAPQQATAHGNPVILTPNTEFYLDYDEDASSLQKIYYGYNMCPRGVTEENSRLILGVQGNLWTEWVPTRERMYFQAFPRMLAVAELGWNGTGKDWDGFNRRATAHYPRLQQLGVTYRIPALTGFNKVNVFTDEATVKVACQDPSAVIRYTTDGSTPQASSQRYTGPLRIASTTDFAFRLFGVDGRKDNTARFRYVKEDFAPAVSVKDTKVGLQAVWHEYAGPNCTDIEKAPVNTTYTIDEVSIPKEVSGNIGLIITGYIDVPEDGIYTFALLSDDGSWLKIDGQMVVDNDGEHSPREIKGQHAMRKGLHPLEVRFFDHNGGQLRLKVSGGGQVSYRH</sequence>
<evidence type="ECO:0000313" key="8">
    <source>
        <dbReference type="EMBL" id="BFO78724.1"/>
    </source>
</evidence>